<proteinExistence type="predicted"/>
<reference evidence="1 2" key="1">
    <citation type="journal article" date="2022" name="Plant J.">
        <title>Chromosome-level genome of Camellia lanceoleosa provides a valuable resource for understanding genome evolution and self-incompatibility.</title>
        <authorList>
            <person name="Gong W."/>
            <person name="Xiao S."/>
            <person name="Wang L."/>
            <person name="Liao Z."/>
            <person name="Chang Y."/>
            <person name="Mo W."/>
            <person name="Hu G."/>
            <person name="Li W."/>
            <person name="Zhao G."/>
            <person name="Zhu H."/>
            <person name="Hu X."/>
            <person name="Ji K."/>
            <person name="Xiang X."/>
            <person name="Song Q."/>
            <person name="Yuan D."/>
            <person name="Jin S."/>
            <person name="Zhang L."/>
        </authorList>
    </citation>
    <scope>NUCLEOTIDE SEQUENCE [LARGE SCALE GENOMIC DNA]</scope>
    <source>
        <strain evidence="1">SQ_2022a</strain>
    </source>
</reference>
<dbReference type="Proteomes" id="UP001060215">
    <property type="component" value="Chromosome 4"/>
</dbReference>
<name>A0ACC0HV29_9ERIC</name>
<dbReference type="EMBL" id="CM045761">
    <property type="protein sequence ID" value="KAI8016320.1"/>
    <property type="molecule type" value="Genomic_DNA"/>
</dbReference>
<comment type="caution">
    <text evidence="1">The sequence shown here is derived from an EMBL/GenBank/DDBJ whole genome shotgun (WGS) entry which is preliminary data.</text>
</comment>
<sequence length="495" mass="55455">MGTRARRRRFWENCWKLPMIRPRVVQVRAQVWVQARRRCLWTPIVANGDPSKAAEILGELLEIADDQATSCSGSSSSLGPSSAEVFMDANCGGSGVRGRGFRGTNKQKKVIASTGTVSTILGKEYVRSSPRKDSYKPLKGYAYGPANKGDAEQFLCSMLGDDCELSMAVVRDVLCQCGYDVEKALNALLELSASSLEQSKNGLSCERTANNKEDTQYFLDCSDNLTDRVSDSTSQTSESEIQDNVWSMDRCRNYSEVLTGSKVHSPTDPRSSELELPQKVLESLFNMSKSSKHEPNAMNWRDVVKRMESVGQRFDYDPADATEPEHIHAKGDAYQVHRKAATQHWDSMKSYYQKAATAFSNGEREYAAYLSEQGRSYNKMAREADEKASQEIFKARNKNIENVITIDLHGQHVKQAIKFLKVHLLFGAYVRSVQIFRVITGCGSHGVGKSKLKQSVINLVEREGIEWSEENRGSVLIRLDGQREFAFLESENDSD</sequence>
<organism evidence="1 2">
    <name type="scientific">Camellia lanceoleosa</name>
    <dbReference type="NCBI Taxonomy" id="1840588"/>
    <lineage>
        <taxon>Eukaryota</taxon>
        <taxon>Viridiplantae</taxon>
        <taxon>Streptophyta</taxon>
        <taxon>Embryophyta</taxon>
        <taxon>Tracheophyta</taxon>
        <taxon>Spermatophyta</taxon>
        <taxon>Magnoliopsida</taxon>
        <taxon>eudicotyledons</taxon>
        <taxon>Gunneridae</taxon>
        <taxon>Pentapetalae</taxon>
        <taxon>asterids</taxon>
        <taxon>Ericales</taxon>
        <taxon>Theaceae</taxon>
        <taxon>Camellia</taxon>
    </lineage>
</organism>
<evidence type="ECO:0000313" key="1">
    <source>
        <dbReference type="EMBL" id="KAI8016320.1"/>
    </source>
</evidence>
<keyword evidence="2" id="KW-1185">Reference proteome</keyword>
<protein>
    <submittedName>
        <fullName evidence="1">SMR domain-containing protein</fullName>
    </submittedName>
</protein>
<evidence type="ECO:0000313" key="2">
    <source>
        <dbReference type="Proteomes" id="UP001060215"/>
    </source>
</evidence>
<gene>
    <name evidence="1" type="ORF">LOK49_LG05G01420</name>
</gene>
<accession>A0ACC0HV29</accession>